<dbReference type="AlphaFoldDB" id="A0A382FU52"/>
<sequence length="28" mass="3224">MIERFIDIFKGLERAHGVTYVDKKGNGE</sequence>
<organism evidence="1">
    <name type="scientific">marine metagenome</name>
    <dbReference type="NCBI Taxonomy" id="408172"/>
    <lineage>
        <taxon>unclassified sequences</taxon>
        <taxon>metagenomes</taxon>
        <taxon>ecological metagenomes</taxon>
    </lineage>
</organism>
<reference evidence="1" key="1">
    <citation type="submission" date="2018-05" db="EMBL/GenBank/DDBJ databases">
        <authorList>
            <person name="Lanie J.A."/>
            <person name="Ng W.-L."/>
            <person name="Kazmierczak K.M."/>
            <person name="Andrzejewski T.M."/>
            <person name="Davidsen T.M."/>
            <person name="Wayne K.J."/>
            <person name="Tettelin H."/>
            <person name="Glass J.I."/>
            <person name="Rusch D."/>
            <person name="Podicherti R."/>
            <person name="Tsui H.-C.T."/>
            <person name="Winkler M.E."/>
        </authorList>
    </citation>
    <scope>NUCLEOTIDE SEQUENCE</scope>
</reference>
<feature type="non-terminal residue" evidence="1">
    <location>
        <position position="28"/>
    </location>
</feature>
<evidence type="ECO:0000313" key="1">
    <source>
        <dbReference type="EMBL" id="SVB66616.1"/>
    </source>
</evidence>
<protein>
    <submittedName>
        <fullName evidence="1">Uncharacterized protein</fullName>
    </submittedName>
</protein>
<name>A0A382FU52_9ZZZZ</name>
<dbReference type="EMBL" id="UINC01051905">
    <property type="protein sequence ID" value="SVB66616.1"/>
    <property type="molecule type" value="Genomic_DNA"/>
</dbReference>
<proteinExistence type="predicted"/>
<accession>A0A382FU52</accession>
<gene>
    <name evidence="1" type="ORF">METZ01_LOCUS219470</name>
</gene>